<dbReference type="EMBL" id="CM055762">
    <property type="protein sequence ID" value="KAJ7985915.1"/>
    <property type="molecule type" value="Genomic_DNA"/>
</dbReference>
<comment type="caution">
    <text evidence="1">The sequence shown here is derived from an EMBL/GenBank/DDBJ whole genome shotgun (WGS) entry which is preliminary data.</text>
</comment>
<keyword evidence="2" id="KW-1185">Reference proteome</keyword>
<organism evidence="1 2">
    <name type="scientific">Dallia pectoralis</name>
    <name type="common">Alaska blackfish</name>
    <dbReference type="NCBI Taxonomy" id="75939"/>
    <lineage>
        <taxon>Eukaryota</taxon>
        <taxon>Metazoa</taxon>
        <taxon>Chordata</taxon>
        <taxon>Craniata</taxon>
        <taxon>Vertebrata</taxon>
        <taxon>Euteleostomi</taxon>
        <taxon>Actinopterygii</taxon>
        <taxon>Neopterygii</taxon>
        <taxon>Teleostei</taxon>
        <taxon>Protacanthopterygii</taxon>
        <taxon>Esociformes</taxon>
        <taxon>Umbridae</taxon>
        <taxon>Dallia</taxon>
    </lineage>
</organism>
<proteinExistence type="predicted"/>
<protein>
    <submittedName>
        <fullName evidence="1">Uncharacterized protein</fullName>
    </submittedName>
</protein>
<dbReference type="Proteomes" id="UP001157502">
    <property type="component" value="Chromosome 35"/>
</dbReference>
<name>A0ACC2F3H5_DALPE</name>
<sequence length="132" mass="14485">MRVKLTHLDYEEATWNKEQSAAELFMKSKEPLVLGEMEALAIPVASLISEYPRASVVEAPVPICYLCLLLQKLGIPALKSVNNSRTDGDRSSTDSDTSSRQSRVTEFRFQPELTNHLASLNASAFESAVAGV</sequence>
<evidence type="ECO:0000313" key="1">
    <source>
        <dbReference type="EMBL" id="KAJ7985915.1"/>
    </source>
</evidence>
<accession>A0ACC2F3H5</accession>
<reference evidence="1" key="1">
    <citation type="submission" date="2021-05" db="EMBL/GenBank/DDBJ databases">
        <authorList>
            <person name="Pan Q."/>
            <person name="Jouanno E."/>
            <person name="Zahm M."/>
            <person name="Klopp C."/>
            <person name="Cabau C."/>
            <person name="Louis A."/>
            <person name="Berthelot C."/>
            <person name="Parey E."/>
            <person name="Roest Crollius H."/>
            <person name="Montfort J."/>
            <person name="Robinson-Rechavi M."/>
            <person name="Bouchez O."/>
            <person name="Lampietro C."/>
            <person name="Lopez Roques C."/>
            <person name="Donnadieu C."/>
            <person name="Postlethwait J."/>
            <person name="Bobe J."/>
            <person name="Dillon D."/>
            <person name="Chandos A."/>
            <person name="von Hippel F."/>
            <person name="Guiguen Y."/>
        </authorList>
    </citation>
    <scope>NUCLEOTIDE SEQUENCE</scope>
    <source>
        <strain evidence="1">YG-Jan2019</strain>
    </source>
</reference>
<evidence type="ECO:0000313" key="2">
    <source>
        <dbReference type="Proteomes" id="UP001157502"/>
    </source>
</evidence>
<gene>
    <name evidence="1" type="ORF">DPEC_G00345420</name>
</gene>